<proteinExistence type="predicted"/>
<evidence type="ECO:0000256" key="3">
    <source>
        <dbReference type="ARBA" id="ARBA00022692"/>
    </source>
</evidence>
<sequence>MVFRLKILLIVVGMCISIKSNAQHLQDLWEKTKEYYSGFDVQKQQILLAKQDSIAQQIKYKPQVQAQFQQSLSSLNGASGSFMPLPGILNMSGPNDPIGGSSTFNNFISGTLNWDLVNFGRKGLDKDISSSKIEYSKLQEQNFIYHIQQRLTQRYIEFIYLNVLNEWFEKHAERYTSILEITKGLAEAGIVPGADTLLASSSLKNVESNLLQIKGKVAGSRELLKEFAKEFNPGDTEITPFLEVIVDTNSSIQEHPLFLMKRNEAESLQLLEKKTKRNHFPRVMLLGGLTNRSSGITSNGYVNPNYSALYNDFANNYFVGVGVTWNLQDLFNSRSQRSSLGLKIQNNEFEQEVIQNEIQSHIAQLEAEIIASDAGIKESNLSRAKAEEAYLLYKARYEGGLINLSDLLQVQEILLQTERQNLMAYLNYWNLMISKSYQQADFSQLFTHF</sequence>
<feature type="signal peptide" evidence="6">
    <location>
        <begin position="1"/>
        <end position="22"/>
    </location>
</feature>
<keyword evidence="5" id="KW-0998">Cell outer membrane</keyword>
<evidence type="ECO:0000313" key="7">
    <source>
        <dbReference type="EMBL" id="MFD1166421.1"/>
    </source>
</evidence>
<comment type="caution">
    <text evidence="7">The sequence shown here is derived from an EMBL/GenBank/DDBJ whole genome shotgun (WGS) entry which is preliminary data.</text>
</comment>
<reference evidence="8" key="1">
    <citation type="journal article" date="2019" name="Int. J. Syst. Evol. Microbiol.">
        <title>The Global Catalogue of Microorganisms (GCM) 10K type strain sequencing project: providing services to taxonomists for standard genome sequencing and annotation.</title>
        <authorList>
            <consortium name="The Broad Institute Genomics Platform"/>
            <consortium name="The Broad Institute Genome Sequencing Center for Infectious Disease"/>
            <person name="Wu L."/>
            <person name="Ma J."/>
        </authorList>
    </citation>
    <scope>NUCLEOTIDE SEQUENCE [LARGE SCALE GENOMIC DNA]</scope>
    <source>
        <strain evidence="8">CCUG 52468</strain>
    </source>
</reference>
<evidence type="ECO:0000256" key="2">
    <source>
        <dbReference type="ARBA" id="ARBA00022452"/>
    </source>
</evidence>
<dbReference type="PANTHER" id="PTHR30026:SF20">
    <property type="entry name" value="OUTER MEMBRANE PROTEIN TOLC"/>
    <property type="match status" value="1"/>
</dbReference>
<accession>A0ABW3RMM9</accession>
<feature type="chain" id="PRO_5046754391" evidence="6">
    <location>
        <begin position="23"/>
        <end position="449"/>
    </location>
</feature>
<keyword evidence="3" id="KW-0812">Transmembrane</keyword>
<keyword evidence="2" id="KW-1134">Transmembrane beta strand</keyword>
<dbReference type="SUPFAM" id="SSF56954">
    <property type="entry name" value="Outer membrane efflux proteins (OEP)"/>
    <property type="match status" value="1"/>
</dbReference>
<evidence type="ECO:0000313" key="8">
    <source>
        <dbReference type="Proteomes" id="UP001597205"/>
    </source>
</evidence>
<organism evidence="7 8">
    <name type="scientific">Sphingobacterium daejeonense</name>
    <dbReference type="NCBI Taxonomy" id="371142"/>
    <lineage>
        <taxon>Bacteria</taxon>
        <taxon>Pseudomonadati</taxon>
        <taxon>Bacteroidota</taxon>
        <taxon>Sphingobacteriia</taxon>
        <taxon>Sphingobacteriales</taxon>
        <taxon>Sphingobacteriaceae</taxon>
        <taxon>Sphingobacterium</taxon>
    </lineage>
</organism>
<dbReference type="PANTHER" id="PTHR30026">
    <property type="entry name" value="OUTER MEMBRANE PROTEIN TOLC"/>
    <property type="match status" value="1"/>
</dbReference>
<evidence type="ECO:0000256" key="6">
    <source>
        <dbReference type="SAM" id="SignalP"/>
    </source>
</evidence>
<protein>
    <submittedName>
        <fullName evidence="7">TolC family protein</fullName>
    </submittedName>
</protein>
<dbReference type="Gene3D" id="1.20.1600.10">
    <property type="entry name" value="Outer membrane efflux proteins (OEP)"/>
    <property type="match status" value="1"/>
</dbReference>
<keyword evidence="6" id="KW-0732">Signal</keyword>
<dbReference type="EMBL" id="JBHTKY010000018">
    <property type="protein sequence ID" value="MFD1166421.1"/>
    <property type="molecule type" value="Genomic_DNA"/>
</dbReference>
<name>A0ABW3RMM9_9SPHI</name>
<keyword evidence="8" id="KW-1185">Reference proteome</keyword>
<dbReference type="Proteomes" id="UP001597205">
    <property type="component" value="Unassembled WGS sequence"/>
</dbReference>
<evidence type="ECO:0000256" key="5">
    <source>
        <dbReference type="ARBA" id="ARBA00023237"/>
    </source>
</evidence>
<keyword evidence="4" id="KW-0472">Membrane</keyword>
<evidence type="ECO:0000256" key="1">
    <source>
        <dbReference type="ARBA" id="ARBA00004442"/>
    </source>
</evidence>
<evidence type="ECO:0000256" key="4">
    <source>
        <dbReference type="ARBA" id="ARBA00023136"/>
    </source>
</evidence>
<gene>
    <name evidence="7" type="ORF">ACFQ2C_12475</name>
</gene>
<comment type="subcellular location">
    <subcellularLocation>
        <location evidence="1">Cell outer membrane</location>
    </subcellularLocation>
</comment>
<dbReference type="RefSeq" id="WP_380897071.1">
    <property type="nucleotide sequence ID" value="NZ_JBHTKY010000018.1"/>
</dbReference>
<dbReference type="InterPro" id="IPR051906">
    <property type="entry name" value="TolC-like"/>
</dbReference>